<name>A0ABV8Q1P0_9BACT</name>
<dbReference type="Proteomes" id="UP001595906">
    <property type="component" value="Unassembled WGS sequence"/>
</dbReference>
<organism evidence="3 4">
    <name type="scientific">Parasediminibacterium paludis</name>
    <dbReference type="NCBI Taxonomy" id="908966"/>
    <lineage>
        <taxon>Bacteria</taxon>
        <taxon>Pseudomonadati</taxon>
        <taxon>Bacteroidota</taxon>
        <taxon>Chitinophagia</taxon>
        <taxon>Chitinophagales</taxon>
        <taxon>Chitinophagaceae</taxon>
        <taxon>Parasediminibacterium</taxon>
    </lineage>
</organism>
<reference evidence="4" key="1">
    <citation type="journal article" date="2019" name="Int. J. Syst. Evol. Microbiol.">
        <title>The Global Catalogue of Microorganisms (GCM) 10K type strain sequencing project: providing services to taxonomists for standard genome sequencing and annotation.</title>
        <authorList>
            <consortium name="The Broad Institute Genomics Platform"/>
            <consortium name="The Broad Institute Genome Sequencing Center for Infectious Disease"/>
            <person name="Wu L."/>
            <person name="Ma J."/>
        </authorList>
    </citation>
    <scope>NUCLEOTIDE SEQUENCE [LARGE SCALE GENOMIC DNA]</scope>
    <source>
        <strain evidence="4">CECT 8010</strain>
    </source>
</reference>
<keyword evidence="1" id="KW-0378">Hydrolase</keyword>
<dbReference type="RefSeq" id="WP_379015430.1">
    <property type="nucleotide sequence ID" value="NZ_JBHSDC010000029.1"/>
</dbReference>
<dbReference type="SUPFAM" id="SSF51556">
    <property type="entry name" value="Metallo-dependent hydrolases"/>
    <property type="match status" value="1"/>
</dbReference>
<proteinExistence type="predicted"/>
<evidence type="ECO:0000313" key="3">
    <source>
        <dbReference type="EMBL" id="MFC4233234.1"/>
    </source>
</evidence>
<dbReference type="InterPro" id="IPR050287">
    <property type="entry name" value="MTA/SAH_deaminase"/>
</dbReference>
<dbReference type="InterPro" id="IPR006680">
    <property type="entry name" value="Amidohydro-rel"/>
</dbReference>
<comment type="caution">
    <text evidence="3">The sequence shown here is derived from an EMBL/GenBank/DDBJ whole genome shotgun (WGS) entry which is preliminary data.</text>
</comment>
<dbReference type="Gene3D" id="3.20.20.140">
    <property type="entry name" value="Metal-dependent hydrolases"/>
    <property type="match status" value="1"/>
</dbReference>
<keyword evidence="4" id="KW-1185">Reference proteome</keyword>
<evidence type="ECO:0000256" key="1">
    <source>
        <dbReference type="ARBA" id="ARBA00022801"/>
    </source>
</evidence>
<dbReference type="PANTHER" id="PTHR43794:SF11">
    <property type="entry name" value="AMIDOHYDROLASE-RELATED DOMAIN-CONTAINING PROTEIN"/>
    <property type="match status" value="1"/>
</dbReference>
<dbReference type="Pfam" id="PF01979">
    <property type="entry name" value="Amidohydro_1"/>
    <property type="match status" value="1"/>
</dbReference>
<evidence type="ECO:0000313" key="4">
    <source>
        <dbReference type="Proteomes" id="UP001595906"/>
    </source>
</evidence>
<dbReference type="InterPro" id="IPR032466">
    <property type="entry name" value="Metal_Hydrolase"/>
</dbReference>
<dbReference type="PANTHER" id="PTHR43794">
    <property type="entry name" value="AMINOHYDROLASE SSNA-RELATED"/>
    <property type="match status" value="1"/>
</dbReference>
<accession>A0ABV8Q1P0</accession>
<evidence type="ECO:0000259" key="2">
    <source>
        <dbReference type="Pfam" id="PF01979"/>
    </source>
</evidence>
<dbReference type="EMBL" id="JBHSDC010000029">
    <property type="protein sequence ID" value="MFC4233234.1"/>
    <property type="molecule type" value="Genomic_DNA"/>
</dbReference>
<feature type="domain" description="Amidohydrolase-related" evidence="2">
    <location>
        <begin position="52"/>
        <end position="375"/>
    </location>
</feature>
<protein>
    <submittedName>
        <fullName evidence="3">Amidohydrolase family protein</fullName>
    </submittedName>
</protein>
<gene>
    <name evidence="3" type="ORF">ACFOW1_15135</name>
</gene>
<sequence length="394" mass="43251">MAFLKYQADFLFSGTEILNSDAVLITNEKGMVETITTASEAGDDIQQFRGLLTPGFINCHCHLELSHMKGMIPEHTGLVDFILNILQLRHSSEVDILEAIANAEAAMKDNGIVAVGDISNNALTLSQKLRGNLQYHNFIEVSGFSPAIAQVRFETAMAVYQAFKTHFPESTVMVPHAPYSVSPQLFQLIDSVTAQHISSIHNQETKDENLFFLTGEGLFNKLYQAIGSDISTFFKPSGQNSLQTVIPQIQSPKKLLLVHDTFTSQADIDFLRQQAQDYVFCLCANANQYIENQLPPINLFRQNNCNIVLGTDSLASNHQLSILSEIQTISQYFPNIPLTELLSWATINGAKALNMASKLGSFNAGKQPGVVLIDSLSNNGGITTNSQAKLILPA</sequence>